<evidence type="ECO:0000313" key="3">
    <source>
        <dbReference type="Proteomes" id="UP000007879"/>
    </source>
</evidence>
<evidence type="ECO:0000256" key="1">
    <source>
        <dbReference type="SAM" id="MobiDB-lite"/>
    </source>
</evidence>
<name>A0A1X7VDY8_AMPQE</name>
<dbReference type="EnsemblMetazoa" id="XM_011404191.2">
    <property type="protein sequence ID" value="XP_011402493.2"/>
    <property type="gene ID" value="LOC100633844"/>
</dbReference>
<dbReference type="GO" id="GO:0060271">
    <property type="term" value="P:cilium assembly"/>
    <property type="evidence" value="ECO:0007669"/>
    <property type="project" value="TreeGrafter"/>
</dbReference>
<evidence type="ECO:0000313" key="2">
    <source>
        <dbReference type="EnsemblMetazoa" id="Aqu2.1.37727_001"/>
    </source>
</evidence>
<keyword evidence="3" id="KW-1185">Reference proteome</keyword>
<dbReference type="PANTHER" id="PTHR31859:SF1">
    <property type="entry name" value="TETRATRICOPEPTIDE REPEAT PROTEIN 39C"/>
    <property type="match status" value="1"/>
</dbReference>
<feature type="compositionally biased region" description="Acidic residues" evidence="1">
    <location>
        <begin position="248"/>
        <end position="259"/>
    </location>
</feature>
<gene>
    <name evidence="2" type="primary">100633844</name>
</gene>
<dbReference type="STRING" id="400682.A0A1X7VDY8"/>
<dbReference type="PANTHER" id="PTHR31859">
    <property type="entry name" value="TETRATRICOPEPTIDE REPEAT PROTEIN 39 FAMILY MEMBER"/>
    <property type="match status" value="1"/>
</dbReference>
<proteinExistence type="predicted"/>
<reference evidence="3" key="1">
    <citation type="journal article" date="2010" name="Nature">
        <title>The Amphimedon queenslandica genome and the evolution of animal complexity.</title>
        <authorList>
            <person name="Srivastava M."/>
            <person name="Simakov O."/>
            <person name="Chapman J."/>
            <person name="Fahey B."/>
            <person name="Gauthier M.E."/>
            <person name="Mitros T."/>
            <person name="Richards G.S."/>
            <person name="Conaco C."/>
            <person name="Dacre M."/>
            <person name="Hellsten U."/>
            <person name="Larroux C."/>
            <person name="Putnam N.H."/>
            <person name="Stanke M."/>
            <person name="Adamska M."/>
            <person name="Darling A."/>
            <person name="Degnan S.M."/>
            <person name="Oakley T.H."/>
            <person name="Plachetzki D.C."/>
            <person name="Zhai Y."/>
            <person name="Adamski M."/>
            <person name="Calcino A."/>
            <person name="Cummins S.F."/>
            <person name="Goodstein D.M."/>
            <person name="Harris C."/>
            <person name="Jackson D.J."/>
            <person name="Leys S.P."/>
            <person name="Shu S."/>
            <person name="Woodcroft B.J."/>
            <person name="Vervoort M."/>
            <person name="Kosik K.S."/>
            <person name="Manning G."/>
            <person name="Degnan B.M."/>
            <person name="Rokhsar D.S."/>
        </authorList>
    </citation>
    <scope>NUCLEOTIDE SEQUENCE [LARGE SCALE GENOMIC DNA]</scope>
</reference>
<dbReference type="SUPFAM" id="SSF48452">
    <property type="entry name" value="TPR-like"/>
    <property type="match status" value="1"/>
</dbReference>
<reference evidence="2" key="2">
    <citation type="submission" date="2017-05" db="UniProtKB">
        <authorList>
            <consortium name="EnsemblMetazoa"/>
        </authorList>
    </citation>
    <scope>IDENTIFICATION</scope>
</reference>
<dbReference type="SMART" id="SM00028">
    <property type="entry name" value="TPR"/>
    <property type="match status" value="3"/>
</dbReference>
<dbReference type="OrthoDB" id="2154985at2759"/>
<sequence>MASSSSSLPTVRSNNEPEHSTGGTAKRKMETGKELEELRRVQVANEGMRLLLNSRLREAEELFKASKMQGPQLHAGYSFVSLVKAFMSFEEDDLDNAYKLLESTEKFCDPSRGFSFVKSSSARPNSPITQHERLYRRSIIADCLLFEAILVFLKQGLTSYVKGGYILRKAWKMYDKLNVEVDQLCTTPSPISLVEPSAVDSHVGVSLYDGDMGETNGGSAGAQPEKGVVDPLTASFSGLLDIESVVEELNEGGGDDEDRASDKGGTGIEEEPSSTSSGGADEVDNESTSSGPTGAKNGYELPEVPESSIQDLDDDDARLRGGLYFGFGLMNVIVSLIPPKLMKVANLFGFHGSRKIGLQALEYSSKSQDMKAPLARLALLWYHTIIRPFFALDGEQEDAGVSESLRLLKEADTLYPDSAFFLFFKGKVHYLKSELSQALEVYSAAALLSREQREIEHICLFEKGWIHMLNLELDEALPIFIRLKTETRWSACYYAYLAAIMAGVKGDLKQSRELFLQCGKLVKRKNNNLEKFCSRRASVYKNGQSPLMSIEVTLMLVEVLYLWRALPFCSKETKLRLLDMVERAHSSNGIPFHFGLRELLKGCVLVSLDRFRDAEKCFQEAAKFEKVIKHDKHIMSFALYELGVIHINRDEYAQARLLFTHAKDTFSGYEFEARLNFKVHSAMALVR</sequence>
<dbReference type="KEGG" id="aqu:100633844"/>
<accession>A0A1X7VDY8</accession>
<dbReference type="InterPro" id="IPR019412">
    <property type="entry name" value="IML2/TPR_39"/>
</dbReference>
<protein>
    <recommendedName>
        <fullName evidence="4">Tetratricopeptide repeat protein 39C</fullName>
    </recommendedName>
</protein>
<dbReference type="EnsemblMetazoa" id="Aqu2.1.37727_001">
    <property type="protein sequence ID" value="Aqu2.1.37727_001"/>
    <property type="gene ID" value="Aqu2.1.37727"/>
</dbReference>
<feature type="region of interest" description="Disordered" evidence="1">
    <location>
        <begin position="1"/>
        <end position="33"/>
    </location>
</feature>
<feature type="region of interest" description="Disordered" evidence="1">
    <location>
        <begin position="209"/>
        <end position="228"/>
    </location>
</feature>
<dbReference type="InterPro" id="IPR019734">
    <property type="entry name" value="TPR_rpt"/>
</dbReference>
<dbReference type="Proteomes" id="UP000007879">
    <property type="component" value="Unassembled WGS sequence"/>
</dbReference>
<evidence type="ECO:0008006" key="4">
    <source>
        <dbReference type="Google" id="ProtNLM"/>
    </source>
</evidence>
<dbReference type="AlphaFoldDB" id="A0A1X7VDY8"/>
<dbReference type="InterPro" id="IPR011990">
    <property type="entry name" value="TPR-like_helical_dom_sf"/>
</dbReference>
<dbReference type="Gene3D" id="1.25.40.10">
    <property type="entry name" value="Tetratricopeptide repeat domain"/>
    <property type="match status" value="2"/>
</dbReference>
<dbReference type="InParanoid" id="A0A1X7VDY8"/>
<organism evidence="2">
    <name type="scientific">Amphimedon queenslandica</name>
    <name type="common">Sponge</name>
    <dbReference type="NCBI Taxonomy" id="400682"/>
    <lineage>
        <taxon>Eukaryota</taxon>
        <taxon>Metazoa</taxon>
        <taxon>Porifera</taxon>
        <taxon>Demospongiae</taxon>
        <taxon>Heteroscleromorpha</taxon>
        <taxon>Haplosclerida</taxon>
        <taxon>Niphatidae</taxon>
        <taxon>Amphimedon</taxon>
    </lineage>
</organism>
<feature type="compositionally biased region" description="Polar residues" evidence="1">
    <location>
        <begin position="1"/>
        <end position="14"/>
    </location>
</feature>
<dbReference type="Pfam" id="PF10300">
    <property type="entry name" value="Iml2-TPR_39"/>
    <property type="match status" value="1"/>
</dbReference>
<feature type="region of interest" description="Disordered" evidence="1">
    <location>
        <begin position="248"/>
        <end position="303"/>
    </location>
</feature>